<dbReference type="SUPFAM" id="SSF52922">
    <property type="entry name" value="TK C-terminal domain-like"/>
    <property type="match status" value="1"/>
</dbReference>
<dbReference type="PANTHER" id="PTHR43088:SF1">
    <property type="entry name" value="SUBUNIT OF PYRUVATE:FLAVODOXIN OXIDOREDUCTASE"/>
    <property type="match status" value="1"/>
</dbReference>
<dbReference type="Gene3D" id="3.40.50.970">
    <property type="match status" value="1"/>
</dbReference>
<accession>A0A1F4Q158</accession>
<feature type="domain" description="Pyruvate flavodoxin/ferredoxin oxidoreductase pyrimidine binding" evidence="2">
    <location>
        <begin position="27"/>
        <end position="252"/>
    </location>
</feature>
<dbReference type="GO" id="GO:0016491">
    <property type="term" value="F:oxidoreductase activity"/>
    <property type="evidence" value="ECO:0007669"/>
    <property type="project" value="UniProtKB-KW"/>
</dbReference>
<dbReference type="InterPro" id="IPR002880">
    <property type="entry name" value="Pyrv_Fd/Flavodoxin_OxRdtase_N"/>
</dbReference>
<organism evidence="4 5">
    <name type="scientific">candidate division WOR-1 bacterium RIFCSPHIGHO2_01_FULL_53_15</name>
    <dbReference type="NCBI Taxonomy" id="1802564"/>
    <lineage>
        <taxon>Bacteria</taxon>
        <taxon>Bacillati</taxon>
        <taxon>Saganbacteria</taxon>
    </lineage>
</organism>
<dbReference type="Gene3D" id="3.40.50.920">
    <property type="match status" value="1"/>
</dbReference>
<dbReference type="InterPro" id="IPR052368">
    <property type="entry name" value="2-oxoacid_oxidoreductase"/>
</dbReference>
<dbReference type="Pfam" id="PF01855">
    <property type="entry name" value="POR_N"/>
    <property type="match status" value="1"/>
</dbReference>
<sequence>MHQALRTGVITQGRRLILSGNDAIVRGAIDVGARGYFGYPITPSTEIEEGAARYLLGMGGVFLQTEDEIAAIGAAIGASLAGLKVFTASSGPGISLKQELIGFAAITEVPLVIINVQRAGPSTGGPTDVGQSDVMQARWGTHGDHPIIVIAPNSPQECYEETIRAFNLSERYRMPVIILSDAKVGQMKEPAILPPLASIPIVNRRKPVGSPRDYEPFGLTEDGVPPLAGFGDGFRAHFTGLYHGRNGLPTKDPAMVDEQLRRIHAKLETAEAKADILKTEEFVTDDADVVVVAFGITSRAAKDAVILARQAGIRAGLLRPITLWPSDEVTILRVLGRAKKVIVPELNLGQYGLEIDRLAGHLSPKPQVVGINKVDTALISPADILREIKI</sequence>
<protein>
    <submittedName>
        <fullName evidence="4">2-oxoglutarate synthase subunit alpha</fullName>
    </submittedName>
</protein>
<reference evidence="4 5" key="1">
    <citation type="journal article" date="2016" name="Nat. Commun.">
        <title>Thousands of microbial genomes shed light on interconnected biogeochemical processes in an aquifer system.</title>
        <authorList>
            <person name="Anantharaman K."/>
            <person name="Brown C.T."/>
            <person name="Hug L.A."/>
            <person name="Sharon I."/>
            <person name="Castelle C.J."/>
            <person name="Probst A.J."/>
            <person name="Thomas B.C."/>
            <person name="Singh A."/>
            <person name="Wilkins M.J."/>
            <person name="Karaoz U."/>
            <person name="Brodie E.L."/>
            <person name="Williams K.H."/>
            <person name="Hubbard S.S."/>
            <person name="Banfield J.F."/>
        </authorList>
    </citation>
    <scope>NUCLEOTIDE SEQUENCE [LARGE SCALE GENOMIC DNA]</scope>
</reference>
<name>A0A1F4Q158_UNCSA</name>
<keyword evidence="1" id="KW-0560">Oxidoreductase</keyword>
<dbReference type="CDD" id="cd07034">
    <property type="entry name" value="TPP_PYR_PFOR_IOR-alpha_like"/>
    <property type="match status" value="1"/>
</dbReference>
<proteinExistence type="predicted"/>
<dbReference type="InterPro" id="IPR033412">
    <property type="entry name" value="PFOR_II"/>
</dbReference>
<dbReference type="FunFam" id="3.40.50.970:FF:000022">
    <property type="entry name" value="2-oxoglutarate ferredoxin oxidoreductase alpha subunit"/>
    <property type="match status" value="1"/>
</dbReference>
<evidence type="ECO:0000259" key="3">
    <source>
        <dbReference type="Pfam" id="PF17147"/>
    </source>
</evidence>
<comment type="caution">
    <text evidence="4">The sequence shown here is derived from an EMBL/GenBank/DDBJ whole genome shotgun (WGS) entry which is preliminary data.</text>
</comment>
<dbReference type="PANTHER" id="PTHR43088">
    <property type="entry name" value="SUBUNIT OF PYRUVATE:FLAVODOXIN OXIDOREDUCTASE-RELATED"/>
    <property type="match status" value="1"/>
</dbReference>
<dbReference type="Pfam" id="PF17147">
    <property type="entry name" value="PFOR_II"/>
    <property type="match status" value="1"/>
</dbReference>
<dbReference type="EMBL" id="METM01000021">
    <property type="protein sequence ID" value="OGB89773.1"/>
    <property type="molecule type" value="Genomic_DNA"/>
</dbReference>
<evidence type="ECO:0000313" key="5">
    <source>
        <dbReference type="Proteomes" id="UP000178724"/>
    </source>
</evidence>
<dbReference type="InterPro" id="IPR009014">
    <property type="entry name" value="Transketo_C/PFOR_II"/>
</dbReference>
<dbReference type="InterPro" id="IPR029061">
    <property type="entry name" value="THDP-binding"/>
</dbReference>
<gene>
    <name evidence="4" type="ORF">A2625_06095</name>
</gene>
<dbReference type="AlphaFoldDB" id="A0A1F4Q158"/>
<dbReference type="NCBIfam" id="NF006412">
    <property type="entry name" value="PRK08659.1"/>
    <property type="match status" value="1"/>
</dbReference>
<evidence type="ECO:0000256" key="1">
    <source>
        <dbReference type="ARBA" id="ARBA00023002"/>
    </source>
</evidence>
<dbReference type="SUPFAM" id="SSF52518">
    <property type="entry name" value="Thiamin diphosphate-binding fold (THDP-binding)"/>
    <property type="match status" value="1"/>
</dbReference>
<evidence type="ECO:0000313" key="4">
    <source>
        <dbReference type="EMBL" id="OGB89773.1"/>
    </source>
</evidence>
<evidence type="ECO:0000259" key="2">
    <source>
        <dbReference type="Pfam" id="PF01855"/>
    </source>
</evidence>
<dbReference type="Proteomes" id="UP000178724">
    <property type="component" value="Unassembled WGS sequence"/>
</dbReference>
<feature type="domain" description="Pyruvate:ferredoxin oxidoreductase core" evidence="3">
    <location>
        <begin position="287"/>
        <end position="383"/>
    </location>
</feature>